<feature type="domain" description="AMP-binding enzyme C-terminal" evidence="7">
    <location>
        <begin position="449"/>
        <end position="560"/>
    </location>
</feature>
<dbReference type="FunFam" id="3.40.50.12780:FF:000013">
    <property type="entry name" value="Long-chain-fatty-acid--AMP ligase FadD32"/>
    <property type="match status" value="1"/>
</dbReference>
<evidence type="ECO:0000256" key="1">
    <source>
        <dbReference type="ARBA" id="ARBA00006432"/>
    </source>
</evidence>
<dbReference type="GO" id="GO:0006633">
    <property type="term" value="P:fatty acid biosynthetic process"/>
    <property type="evidence" value="ECO:0007669"/>
    <property type="project" value="TreeGrafter"/>
</dbReference>
<keyword evidence="5" id="KW-1133">Transmembrane helix</keyword>
<dbReference type="Gene3D" id="3.40.50.12780">
    <property type="entry name" value="N-terminal domain of ligase-like"/>
    <property type="match status" value="1"/>
</dbReference>
<protein>
    <submittedName>
        <fullName evidence="8">Acyl-CoA synthetase (AMP-forming)/AMP-acid ligase II</fullName>
    </submittedName>
</protein>
<keyword evidence="5" id="KW-0812">Transmembrane</keyword>
<dbReference type="GO" id="GO:0071766">
    <property type="term" value="P:Actinobacterium-type cell wall biogenesis"/>
    <property type="evidence" value="ECO:0007669"/>
    <property type="project" value="UniProtKB-ARBA"/>
</dbReference>
<evidence type="ECO:0000256" key="5">
    <source>
        <dbReference type="SAM" id="Phobius"/>
    </source>
</evidence>
<reference evidence="8" key="1">
    <citation type="submission" date="2023-07" db="EMBL/GenBank/DDBJ databases">
        <title>Sorghum-associated microbial communities from plants grown in Nebraska, USA.</title>
        <authorList>
            <person name="Schachtman D."/>
        </authorList>
    </citation>
    <scope>NUCLEOTIDE SEQUENCE</scope>
    <source>
        <strain evidence="8">3432</strain>
    </source>
</reference>
<organism evidence="8 9">
    <name type="scientific">Pseudomonas brassicacearum</name>
    <dbReference type="NCBI Taxonomy" id="930166"/>
    <lineage>
        <taxon>Bacteria</taxon>
        <taxon>Pseudomonadati</taxon>
        <taxon>Pseudomonadota</taxon>
        <taxon>Gammaproteobacteria</taxon>
        <taxon>Pseudomonadales</taxon>
        <taxon>Pseudomonadaceae</taxon>
        <taxon>Pseudomonas</taxon>
    </lineage>
</organism>
<dbReference type="InterPro" id="IPR020845">
    <property type="entry name" value="AMP-binding_CS"/>
</dbReference>
<evidence type="ECO:0000313" key="9">
    <source>
        <dbReference type="Proteomes" id="UP001252613"/>
    </source>
</evidence>
<dbReference type="GO" id="GO:0070566">
    <property type="term" value="F:adenylyltransferase activity"/>
    <property type="evidence" value="ECO:0007669"/>
    <property type="project" value="TreeGrafter"/>
</dbReference>
<comment type="similarity">
    <text evidence="1">Belongs to the ATP-dependent AMP-binding enzyme family.</text>
</comment>
<evidence type="ECO:0000259" key="6">
    <source>
        <dbReference type="Pfam" id="PF00501"/>
    </source>
</evidence>
<dbReference type="PANTHER" id="PTHR22754:SF32">
    <property type="entry name" value="DISCO-INTERACTING PROTEIN 2"/>
    <property type="match status" value="1"/>
</dbReference>
<evidence type="ECO:0000256" key="2">
    <source>
        <dbReference type="ARBA" id="ARBA00022598"/>
    </source>
</evidence>
<gene>
    <name evidence="8" type="ORF">J2W43_002059</name>
</gene>
<dbReference type="InterPro" id="IPR042099">
    <property type="entry name" value="ANL_N_sf"/>
</dbReference>
<dbReference type="EMBL" id="JAVDVC010000003">
    <property type="protein sequence ID" value="MDR6958078.1"/>
    <property type="molecule type" value="Genomic_DNA"/>
</dbReference>
<feature type="transmembrane region" description="Helical" evidence="5">
    <location>
        <begin position="63"/>
        <end position="90"/>
    </location>
</feature>
<evidence type="ECO:0000256" key="4">
    <source>
        <dbReference type="ARBA" id="ARBA00023098"/>
    </source>
</evidence>
<accession>A0AAW8M8M5</accession>
<dbReference type="Gene3D" id="3.30.300.30">
    <property type="match status" value="1"/>
</dbReference>
<dbReference type="Pfam" id="PF23024">
    <property type="entry name" value="AMP-dom_DIP2-like"/>
    <property type="match status" value="1"/>
</dbReference>
<comment type="caution">
    <text evidence="8">The sequence shown here is derived from an EMBL/GenBank/DDBJ whole genome shotgun (WGS) entry which is preliminary data.</text>
</comment>
<dbReference type="InterPro" id="IPR025110">
    <property type="entry name" value="AMP-bd_C"/>
</dbReference>
<dbReference type="AlphaFoldDB" id="A0AAW8M8M5"/>
<evidence type="ECO:0000256" key="3">
    <source>
        <dbReference type="ARBA" id="ARBA00022832"/>
    </source>
</evidence>
<dbReference type="CDD" id="cd05931">
    <property type="entry name" value="FAAL"/>
    <property type="match status" value="1"/>
</dbReference>
<dbReference type="Proteomes" id="UP001252613">
    <property type="component" value="Unassembled WGS sequence"/>
</dbReference>
<keyword evidence="4" id="KW-0443">Lipid metabolism</keyword>
<sequence>MQKFRLMTDCLDSHSERYPDKPAYIFLSEKLLMEKELTFAQLRAEARQFAGRLAERTRRGDRALLIFPAGLDFIVAFFGCLYAGVVAVPLCPPNKKRSQRTLQGIIDDCSPRLVITLKALSSSLKDQDYRESLSWLEVDDKEGGQSSSLPDYPVVDAEHLAFIQYTSGSTSTPKGVMVSHANIVANQAMIRDAFGHDEASTVVGWVPHYHDQGLIGNIFQPMFVGATSILMSPVTFMRWPLRWLQAISIYQAHTSGGPNFAFGACIKALEREPDIELNLSTWQVAFNGAEPIRIDTMSEFQAAFKRYGFSREAVYPCYGLAECTLQASGGVKGSGLITLTVDRQALRDGKILLTDAASCQALVSSGKALPGTNIKIVDPVTRIARPPLEIGEIWIAGPHVAGGYWNQETITADTFANRLSGDIQPPYLRTGDLGFIHQGELYVTGRIKDMVIIRGRNYYPHDIEHNVSGAHHSLENSACAVFSLLDAEDKLIIVQEVRREWRKKIVEEEIVSIIRQAVVVNNEITPHDIVLLKPGKLLKTSSGKIMRNAIRTQYVEKKLERWLG</sequence>
<dbReference type="InterPro" id="IPR000873">
    <property type="entry name" value="AMP-dep_synth/lig_dom"/>
</dbReference>
<dbReference type="GO" id="GO:0016874">
    <property type="term" value="F:ligase activity"/>
    <property type="evidence" value="ECO:0007669"/>
    <property type="project" value="UniProtKB-KW"/>
</dbReference>
<keyword evidence="3" id="KW-0276">Fatty acid metabolism</keyword>
<dbReference type="PROSITE" id="PS00455">
    <property type="entry name" value="AMP_BINDING"/>
    <property type="match status" value="1"/>
</dbReference>
<dbReference type="GO" id="GO:0005886">
    <property type="term" value="C:plasma membrane"/>
    <property type="evidence" value="ECO:0007669"/>
    <property type="project" value="TreeGrafter"/>
</dbReference>
<name>A0AAW8M8M5_9PSED</name>
<dbReference type="InterPro" id="IPR045851">
    <property type="entry name" value="AMP-bd_C_sf"/>
</dbReference>
<keyword evidence="2 8" id="KW-0436">Ligase</keyword>
<dbReference type="InterPro" id="IPR040097">
    <property type="entry name" value="FAAL/FAAC"/>
</dbReference>
<proteinExistence type="inferred from homology"/>
<evidence type="ECO:0000259" key="7">
    <source>
        <dbReference type="Pfam" id="PF23024"/>
    </source>
</evidence>
<feature type="domain" description="AMP-dependent synthetase/ligase" evidence="6">
    <location>
        <begin position="13"/>
        <end position="405"/>
    </location>
</feature>
<dbReference type="PANTHER" id="PTHR22754">
    <property type="entry name" value="DISCO-INTERACTING PROTEIN 2 DIP2 -RELATED"/>
    <property type="match status" value="1"/>
</dbReference>
<keyword evidence="5" id="KW-0472">Membrane</keyword>
<dbReference type="SUPFAM" id="SSF56801">
    <property type="entry name" value="Acetyl-CoA synthetase-like"/>
    <property type="match status" value="1"/>
</dbReference>
<dbReference type="Pfam" id="PF00501">
    <property type="entry name" value="AMP-binding"/>
    <property type="match status" value="1"/>
</dbReference>
<evidence type="ECO:0000313" key="8">
    <source>
        <dbReference type="EMBL" id="MDR6958078.1"/>
    </source>
</evidence>
<dbReference type="RefSeq" id="WP_310359640.1">
    <property type="nucleotide sequence ID" value="NZ_JAVDVC010000003.1"/>
</dbReference>